<dbReference type="AlphaFoldDB" id="A0A8C6DLL5"/>
<comment type="subunit">
    <text evidence="1">Component of the oligosaccharyltransferase (OST) complex.</text>
</comment>
<name>A0A8C6DLL5_MOSMO</name>
<comment type="subcellular location">
    <subcellularLocation>
        <location evidence="1">Membrane</location>
        <topology evidence="1">Multi-pass membrane protein</topology>
    </subcellularLocation>
</comment>
<evidence type="ECO:0000313" key="3">
    <source>
        <dbReference type="Proteomes" id="UP000694544"/>
    </source>
</evidence>
<dbReference type="PANTHER" id="PTHR13160:SF4">
    <property type="entry name" value="OLIGOSACCHARYLTRANSFERASE COMPLEX SUBUNIT OSTC"/>
    <property type="match status" value="1"/>
</dbReference>
<reference evidence="2" key="1">
    <citation type="submission" date="2025-08" db="UniProtKB">
        <authorList>
            <consortium name="Ensembl"/>
        </authorList>
    </citation>
    <scope>IDENTIFICATION</scope>
</reference>
<evidence type="ECO:0000256" key="1">
    <source>
        <dbReference type="RuleBase" id="RU366060"/>
    </source>
</evidence>
<comment type="function">
    <text evidence="1">Subunit of STT3A-containing oligosaccharyl transferase (OST-A) complex that catalyzes the initial transfer of a defined glycan (Glc(3)Man(9)GlcNAc(2) in eukaryotes) from the lipid carrier dolichol-pyrophosphate to an asparagine residue within an Asn-X-Ser/Thr consensus motif in nascent polypeptide chains, the first step in protein N-glycosylation. N-glycosylation occurs cotranslationally and the complex associates with the Sec61 complex at the channel-forming translocon complex that mediates protein translocation across the endoplasmic reticulum (ER). Within the OST-A complex, acts as an adapter that anchors the OST-A complex to the Sec61 complex. May be involved in N-glycosylation of APP (amyloid-beta precursor protein). Can modulate gamma-secretase cleavage of APP by enhancing endoprotelysis of PSEN1.</text>
</comment>
<comment type="similarity">
    <text evidence="1">Belongs to the OSTC family.</text>
</comment>
<dbReference type="Proteomes" id="UP000694544">
    <property type="component" value="Unplaced"/>
</dbReference>
<dbReference type="GO" id="GO:0008250">
    <property type="term" value="C:oligosaccharyltransferase complex"/>
    <property type="evidence" value="ECO:0007669"/>
    <property type="project" value="UniProtKB-UniRule"/>
</dbReference>
<organism evidence="2 3">
    <name type="scientific">Moschus moschiferus</name>
    <name type="common">Siberian musk deer</name>
    <name type="synonym">Moschus sibiricus</name>
    <dbReference type="NCBI Taxonomy" id="68415"/>
    <lineage>
        <taxon>Eukaryota</taxon>
        <taxon>Metazoa</taxon>
        <taxon>Chordata</taxon>
        <taxon>Craniata</taxon>
        <taxon>Vertebrata</taxon>
        <taxon>Euteleostomi</taxon>
        <taxon>Mammalia</taxon>
        <taxon>Eutheria</taxon>
        <taxon>Laurasiatheria</taxon>
        <taxon>Artiodactyla</taxon>
        <taxon>Ruminantia</taxon>
        <taxon>Pecora</taxon>
        <taxon>Moschidae</taxon>
        <taxon>Moschus</taxon>
    </lineage>
</organism>
<protein>
    <recommendedName>
        <fullName evidence="1">Oligosaccharyltransferase complex subunit</fullName>
    </recommendedName>
</protein>
<dbReference type="InterPro" id="IPR042416">
    <property type="entry name" value="OSTC"/>
</dbReference>
<evidence type="ECO:0000313" key="2">
    <source>
        <dbReference type="Ensembl" id="ENSMMSP00000018310.1"/>
    </source>
</evidence>
<dbReference type="GeneTree" id="ENSGT00390000001376"/>
<accession>A0A8C6DLL5</accession>
<sequence>RQTLYQLIPFSVLECPNLKLKKLPWGRVPPAMVVCLWWRGSYFLITGGIYDVIVEPPGAGSVTDEHGRQGSFAFLA</sequence>
<reference evidence="2" key="2">
    <citation type="submission" date="2025-09" db="UniProtKB">
        <authorList>
            <consortium name="Ensembl"/>
        </authorList>
    </citation>
    <scope>IDENTIFICATION</scope>
</reference>
<proteinExistence type="inferred from homology"/>
<keyword evidence="3" id="KW-1185">Reference proteome</keyword>
<dbReference type="Ensembl" id="ENSMMST00000020222.1">
    <property type="protein sequence ID" value="ENSMMSP00000018310.1"/>
    <property type="gene ID" value="ENSMMSG00000013863.1"/>
</dbReference>
<dbReference type="PANTHER" id="PTHR13160">
    <property type="entry name" value="OLIGOSACCHARYLTRANSFERASE COMPLEX SUBUNIT OSTC"/>
    <property type="match status" value="1"/>
</dbReference>